<accession>A0A0V8J4K5</accession>
<dbReference type="PANTHER" id="PTHR33745">
    <property type="entry name" value="RSBT ANTAGONIST PROTEIN RSBS-RELATED"/>
    <property type="match status" value="1"/>
</dbReference>
<reference evidence="3 4" key="1">
    <citation type="journal article" date="2014" name="Antonie Van Leeuwenhoek">
        <title>Fictibacillus enclensis sp. nov., isolated from marine sediment.</title>
        <authorList>
            <person name="Dastager S.G."/>
            <person name="Mawlankar R."/>
            <person name="Srinivasan K."/>
            <person name="Tang S.K."/>
            <person name="Lee J.C."/>
            <person name="Ramana V.V."/>
            <person name="Shouche Y.S."/>
        </authorList>
    </citation>
    <scope>NUCLEOTIDE SEQUENCE [LARGE SCALE GENOMIC DNA]</scope>
    <source>
        <strain evidence="3 4">NIO-1003</strain>
    </source>
</reference>
<dbReference type="PANTHER" id="PTHR33745:SF3">
    <property type="entry name" value="RSBT CO-ANTAGONIST PROTEIN RSBRC"/>
    <property type="match status" value="1"/>
</dbReference>
<gene>
    <name evidence="3" type="ORF">AS030_17015</name>
</gene>
<dbReference type="AlphaFoldDB" id="A0A0V8J4K5"/>
<dbReference type="InterPro" id="IPR002645">
    <property type="entry name" value="STAS_dom"/>
</dbReference>
<feature type="domain" description="STAS" evidence="2">
    <location>
        <begin position="158"/>
        <end position="269"/>
    </location>
</feature>
<keyword evidence="1" id="KW-0597">Phosphoprotein</keyword>
<evidence type="ECO:0000256" key="1">
    <source>
        <dbReference type="ARBA" id="ARBA00022553"/>
    </source>
</evidence>
<evidence type="ECO:0000313" key="4">
    <source>
        <dbReference type="Proteomes" id="UP000054099"/>
    </source>
</evidence>
<dbReference type="OrthoDB" id="9800154at2"/>
<sequence>MVIEKQLYMYLLDHSHQMADEWLKGRDEQQHSRYSIDAPKEVQDKLRMQHIQFTNMLAECVLYEYNPFKWAKELAHERENEGVSLLQIIQNFKRCREVCWQFIEEFARIHHHVEVTHISTWSFNLNCAFDIIIEVFVDHYHYADQEEINQRLFVAQLGVPIIPINEKIGVLPLIGDIDSIRMNVIQEQTLTKALSLKLTYLIIDLSGVYTLDSNVAEELFTVIEQLSLVGIRAIITGIRPEIAMTSIQLGLDFSKIIKFGNLQMALAHLFEPKKKVRI</sequence>
<dbReference type="Proteomes" id="UP000054099">
    <property type="component" value="Unassembled WGS sequence"/>
</dbReference>
<keyword evidence="4" id="KW-1185">Reference proteome</keyword>
<dbReference type="InterPro" id="IPR051932">
    <property type="entry name" value="Bact_StressResp_Reg"/>
</dbReference>
<name>A0A0V8J4K5_9BACL</name>
<dbReference type="PROSITE" id="PS50801">
    <property type="entry name" value="STAS"/>
    <property type="match status" value="1"/>
</dbReference>
<comment type="caution">
    <text evidence="3">The sequence shown here is derived from an EMBL/GenBank/DDBJ whole genome shotgun (WGS) entry which is preliminary data.</text>
</comment>
<evidence type="ECO:0000259" key="2">
    <source>
        <dbReference type="PROSITE" id="PS50801"/>
    </source>
</evidence>
<dbReference type="Gene3D" id="3.30.750.24">
    <property type="entry name" value="STAS domain"/>
    <property type="match status" value="1"/>
</dbReference>
<dbReference type="SUPFAM" id="SSF52091">
    <property type="entry name" value="SpoIIaa-like"/>
    <property type="match status" value="1"/>
</dbReference>
<proteinExistence type="predicted"/>
<dbReference type="Pfam" id="PF01740">
    <property type="entry name" value="STAS"/>
    <property type="match status" value="1"/>
</dbReference>
<organism evidence="3 4">
    <name type="scientific">Fictibacillus enclensis</name>
    <dbReference type="NCBI Taxonomy" id="1017270"/>
    <lineage>
        <taxon>Bacteria</taxon>
        <taxon>Bacillati</taxon>
        <taxon>Bacillota</taxon>
        <taxon>Bacilli</taxon>
        <taxon>Bacillales</taxon>
        <taxon>Fictibacillaceae</taxon>
        <taxon>Fictibacillus</taxon>
    </lineage>
</organism>
<evidence type="ECO:0000313" key="3">
    <source>
        <dbReference type="EMBL" id="KSU81980.1"/>
    </source>
</evidence>
<dbReference type="EMBL" id="LNQN01000005">
    <property type="protein sequence ID" value="KSU81980.1"/>
    <property type="molecule type" value="Genomic_DNA"/>
</dbReference>
<dbReference type="InterPro" id="IPR036513">
    <property type="entry name" value="STAS_dom_sf"/>
</dbReference>
<protein>
    <recommendedName>
        <fullName evidence="2">STAS domain-containing protein</fullName>
    </recommendedName>
</protein>
<dbReference type="CDD" id="cd07041">
    <property type="entry name" value="STAS_RsbR_RsbS_like"/>
    <property type="match status" value="1"/>
</dbReference>
<dbReference type="RefSeq" id="WP_061973814.1">
    <property type="nucleotide sequence ID" value="NZ_FMAV01000003.1"/>
</dbReference>